<dbReference type="PATRIC" id="fig|411473.3.peg.544"/>
<evidence type="ECO:0000313" key="1">
    <source>
        <dbReference type="EMBL" id="ERJ96943.1"/>
    </source>
</evidence>
<proteinExistence type="predicted"/>
<organism evidence="1 2">
    <name type="scientific">Ruminococcus callidus ATCC 27760</name>
    <dbReference type="NCBI Taxonomy" id="411473"/>
    <lineage>
        <taxon>Bacteria</taxon>
        <taxon>Bacillati</taxon>
        <taxon>Bacillota</taxon>
        <taxon>Clostridia</taxon>
        <taxon>Eubacteriales</taxon>
        <taxon>Oscillospiraceae</taxon>
        <taxon>Ruminococcus</taxon>
    </lineage>
</organism>
<dbReference type="Proteomes" id="UP000016662">
    <property type="component" value="Unassembled WGS sequence"/>
</dbReference>
<sequence length="191" mass="22677">MHLWFFAELQKGRCRVLLHATGSKKELTRQAYYMLVADILEHADVQALKQFRHHHYTTRFQHSLNVSYYNYLLCRFFHWDAVSAARAGLLHDLYFYETADYDRSDSPDQKSHSAHHPEVAMQNAAVRFALNPRERDMIEKHMWPLTHRMPHYKESYAITFVDKYAAMLEFFGLGARHMLARFRRKPSANTV</sequence>
<dbReference type="eggNOG" id="COG1418">
    <property type="taxonomic scope" value="Bacteria"/>
</dbReference>
<evidence type="ECO:0008006" key="3">
    <source>
        <dbReference type="Google" id="ProtNLM"/>
    </source>
</evidence>
<comment type="caution">
    <text evidence="1">The sequence shown here is derived from an EMBL/GenBank/DDBJ whole genome shotgun (WGS) entry which is preliminary data.</text>
</comment>
<evidence type="ECO:0000313" key="2">
    <source>
        <dbReference type="Proteomes" id="UP000016662"/>
    </source>
</evidence>
<name>U2MCB7_9FIRM</name>
<dbReference type="SUPFAM" id="SSF109604">
    <property type="entry name" value="HD-domain/PDEase-like"/>
    <property type="match status" value="1"/>
</dbReference>
<dbReference type="AlphaFoldDB" id="U2MCB7"/>
<accession>U2MCB7</accession>
<gene>
    <name evidence="1" type="ORF">RUMCAL_00690</name>
</gene>
<keyword evidence="2" id="KW-1185">Reference proteome</keyword>
<dbReference type="STRING" id="411473.RUMCAL_00690"/>
<protein>
    <recommendedName>
        <fullName evidence="3">HD domain protein</fullName>
    </recommendedName>
</protein>
<reference evidence="1 2" key="1">
    <citation type="submission" date="2013-07" db="EMBL/GenBank/DDBJ databases">
        <authorList>
            <person name="Weinstock G."/>
            <person name="Sodergren E."/>
            <person name="Wylie T."/>
            <person name="Fulton L."/>
            <person name="Fulton R."/>
            <person name="Fronick C."/>
            <person name="O'Laughlin M."/>
            <person name="Godfrey J."/>
            <person name="Miner T."/>
            <person name="Herter B."/>
            <person name="Appelbaum E."/>
            <person name="Cordes M."/>
            <person name="Lek S."/>
            <person name="Wollam A."/>
            <person name="Pepin K.H."/>
            <person name="Palsikar V.B."/>
            <person name="Mitreva M."/>
            <person name="Wilson R.K."/>
        </authorList>
    </citation>
    <scope>NUCLEOTIDE SEQUENCE [LARGE SCALE GENOMIC DNA]</scope>
    <source>
        <strain evidence="1 2">ATCC 27760</strain>
    </source>
</reference>
<dbReference type="HOGENOM" id="CLU_104072_1_2_9"/>
<dbReference type="Gene3D" id="1.10.3210.10">
    <property type="entry name" value="Hypothetical protein af1432"/>
    <property type="match status" value="1"/>
</dbReference>
<dbReference type="EMBL" id="AWVF01000087">
    <property type="protein sequence ID" value="ERJ96943.1"/>
    <property type="molecule type" value="Genomic_DNA"/>
</dbReference>